<evidence type="ECO:0000313" key="2">
    <source>
        <dbReference type="EMBL" id="PRM87254.1"/>
    </source>
</evidence>
<dbReference type="EMBL" id="NXGH01000049">
    <property type="protein sequence ID" value="PRM87254.1"/>
    <property type="molecule type" value="Genomic_DNA"/>
</dbReference>
<accession>A0A2S9SKZ4</accession>
<keyword evidence="1" id="KW-0812">Transmembrane</keyword>
<dbReference type="Proteomes" id="UP000238649">
    <property type="component" value="Unassembled WGS sequence"/>
</dbReference>
<comment type="caution">
    <text evidence="2">The sequence shown here is derived from an EMBL/GenBank/DDBJ whole genome shotgun (WGS) entry which is preliminary data.</text>
</comment>
<dbReference type="AlphaFoldDB" id="A0A2S9SKZ4"/>
<organism evidence="2 3">
    <name type="scientific">Aliarcobacter cryaerophilus</name>
    <dbReference type="NCBI Taxonomy" id="28198"/>
    <lineage>
        <taxon>Bacteria</taxon>
        <taxon>Pseudomonadati</taxon>
        <taxon>Campylobacterota</taxon>
        <taxon>Epsilonproteobacteria</taxon>
        <taxon>Campylobacterales</taxon>
        <taxon>Arcobacteraceae</taxon>
        <taxon>Aliarcobacter</taxon>
    </lineage>
</organism>
<gene>
    <name evidence="2" type="ORF">CJ671_10275</name>
</gene>
<evidence type="ECO:0000256" key="1">
    <source>
        <dbReference type="SAM" id="Phobius"/>
    </source>
</evidence>
<keyword evidence="1" id="KW-1133">Transmembrane helix</keyword>
<evidence type="ECO:0000313" key="3">
    <source>
        <dbReference type="Proteomes" id="UP000238649"/>
    </source>
</evidence>
<feature type="transmembrane region" description="Helical" evidence="1">
    <location>
        <begin position="112"/>
        <end position="133"/>
    </location>
</feature>
<feature type="transmembrane region" description="Helical" evidence="1">
    <location>
        <begin position="34"/>
        <end position="56"/>
    </location>
</feature>
<name>A0A2S9SKZ4_9BACT</name>
<keyword evidence="1" id="KW-0472">Membrane</keyword>
<sequence length="139" mass="15965">MKMLLLSIAIIFVINVLSKVNKKWDEKLDIVSGSFIWCGVAICISLYNGISFDGGIHYNFEAMKSYNYLIGICILSCAFYNVKILNPFTVFYILCIATMILNKNYFFTLEPYARTIIALCAYASFFHFVVYPLGRKIFK</sequence>
<dbReference type="RefSeq" id="WP_105912604.1">
    <property type="nucleotide sequence ID" value="NZ_JAMXDI010000006.1"/>
</dbReference>
<feature type="transmembrane region" description="Helical" evidence="1">
    <location>
        <begin position="68"/>
        <end position="100"/>
    </location>
</feature>
<protein>
    <submittedName>
        <fullName evidence="2">Uncharacterized protein</fullName>
    </submittedName>
</protein>
<reference evidence="2 3" key="1">
    <citation type="submission" date="2017-09" db="EMBL/GenBank/DDBJ databases">
        <title>Reassesment of A. cryaerophilus.</title>
        <authorList>
            <person name="Perez-Cataluna A."/>
            <person name="Collado L."/>
            <person name="Salgado O."/>
            <person name="Lefinanco V."/>
            <person name="Figueras M.J."/>
        </authorList>
    </citation>
    <scope>NUCLEOTIDE SEQUENCE [LARGE SCALE GENOMIC DNA]</scope>
    <source>
        <strain evidence="2 3">LMG 9871</strain>
    </source>
</reference>
<proteinExistence type="predicted"/>